<dbReference type="Gene3D" id="2.40.170.20">
    <property type="entry name" value="TonB-dependent receptor, beta-barrel domain"/>
    <property type="match status" value="1"/>
</dbReference>
<dbReference type="NCBIfam" id="TIGR04057">
    <property type="entry name" value="SusC_RagA_signa"/>
    <property type="match status" value="1"/>
</dbReference>
<feature type="chain" id="PRO_5023060314" evidence="8">
    <location>
        <begin position="41"/>
        <end position="1039"/>
    </location>
</feature>
<dbReference type="KEGG" id="asag:FGM00_05220"/>
<evidence type="ECO:0000256" key="7">
    <source>
        <dbReference type="PROSITE-ProRule" id="PRU01360"/>
    </source>
</evidence>
<protein>
    <submittedName>
        <fullName evidence="10">TonB-dependent receptor</fullName>
    </submittedName>
</protein>
<dbReference type="InterPro" id="IPR008969">
    <property type="entry name" value="CarboxyPept-like_regulatory"/>
</dbReference>
<dbReference type="Pfam" id="PF07715">
    <property type="entry name" value="Plug"/>
    <property type="match status" value="1"/>
</dbReference>
<evidence type="ECO:0000256" key="2">
    <source>
        <dbReference type="ARBA" id="ARBA00022448"/>
    </source>
</evidence>
<evidence type="ECO:0000256" key="4">
    <source>
        <dbReference type="ARBA" id="ARBA00022692"/>
    </source>
</evidence>
<dbReference type="Gene3D" id="2.60.40.1120">
    <property type="entry name" value="Carboxypeptidase-like, regulatory domain"/>
    <property type="match status" value="1"/>
</dbReference>
<keyword evidence="8" id="KW-0732">Signal</keyword>
<dbReference type="InterPro" id="IPR023997">
    <property type="entry name" value="TonB-dep_OMP_SusC/RagA_CS"/>
</dbReference>
<dbReference type="InterPro" id="IPR037066">
    <property type="entry name" value="Plug_dom_sf"/>
</dbReference>
<evidence type="ECO:0000256" key="3">
    <source>
        <dbReference type="ARBA" id="ARBA00022452"/>
    </source>
</evidence>
<keyword evidence="3 7" id="KW-1134">Transmembrane beta strand</keyword>
<feature type="domain" description="TonB-dependent receptor plug" evidence="9">
    <location>
        <begin position="134"/>
        <end position="238"/>
    </location>
</feature>
<evidence type="ECO:0000313" key="11">
    <source>
        <dbReference type="Proteomes" id="UP000310017"/>
    </source>
</evidence>
<dbReference type="PROSITE" id="PS52016">
    <property type="entry name" value="TONB_DEPENDENT_REC_3"/>
    <property type="match status" value="1"/>
</dbReference>
<proteinExistence type="inferred from homology"/>
<dbReference type="InterPro" id="IPR012910">
    <property type="entry name" value="Plug_dom"/>
</dbReference>
<keyword evidence="6 7" id="KW-0998">Cell outer membrane</keyword>
<feature type="signal peptide" evidence="8">
    <location>
        <begin position="1"/>
        <end position="40"/>
    </location>
</feature>
<evidence type="ECO:0000256" key="8">
    <source>
        <dbReference type="SAM" id="SignalP"/>
    </source>
</evidence>
<reference evidence="10 11" key="1">
    <citation type="submission" date="2019-05" db="EMBL/GenBank/DDBJ databases">
        <title>Genome sequencing of F202Z8.</title>
        <authorList>
            <person name="Kwon Y.M."/>
        </authorList>
    </citation>
    <scope>NUCLEOTIDE SEQUENCE [LARGE SCALE GENOMIC DNA]</scope>
    <source>
        <strain evidence="10 11">F202Z8</strain>
    </source>
</reference>
<dbReference type="OrthoDB" id="9768177at2"/>
<dbReference type="Proteomes" id="UP000310017">
    <property type="component" value="Chromosome"/>
</dbReference>
<dbReference type="EMBL" id="CP040710">
    <property type="protein sequence ID" value="QCW99538.1"/>
    <property type="molecule type" value="Genomic_DNA"/>
</dbReference>
<dbReference type="InterPro" id="IPR036942">
    <property type="entry name" value="Beta-barrel_TonB_sf"/>
</dbReference>
<keyword evidence="11" id="KW-1185">Reference proteome</keyword>
<name>A0A5B7SQ65_9FLAO</name>
<evidence type="ECO:0000259" key="9">
    <source>
        <dbReference type="Pfam" id="PF07715"/>
    </source>
</evidence>
<keyword evidence="4 7" id="KW-0812">Transmembrane</keyword>
<sequence length="1039" mass="114840">MTCKEQLGMKRSLPFKEGFASIAKSLAMVLTLLLSYSAVAQTTVSGTVSATDGTPIPAVNIVQKGTTNGVSSDFDGNYTIRMQGGSQILVFSSLGFATKEMEVGDRNTLNVTLEEDSENLDEVVVIGYAPVSRKKVLGALASVKSEEIVQATPTSAFDAVQGKLAGVQILTNNGPGGGFDISIRGVSTFGAGTSPLYVVDGQQLENIDNLDPNDIKTLEVLKDGATAAIYGSKAANGVVLITTKSGRQGDLKIDVSTVTGYSTLVGDLPVANSAQRLDYVRTRTNRDPENLTGEERDSLGLLNRNSFDLQDLVTRPSTRTQTNVALSGGGEKGTFYWNTGYLDEQGIVINSGYKRLNTLLRIDANVSSKLKAGTRINLSFEDRNGTREADVFRQIVQRIPNFPLFEPNGDFTPTIAGRRNPLAAATINTVRDRRWRTQVFNYAEWAIFPNVKLKSTLGINFSLRKREDFIPSLAQGNPSNPPTGQLRENLDYDIQQENFVNYSNSWGDHDFAAFAGMQIQRWNLEYLEVGGQFVSSDIRTFNNVDPLNLGIDSGTGTEKHNLFSLFGGFNYDYKNKYLLSASVRRDGSSRFGDENEYGLFPAASIGWRISNENFLKESTTVNNLLLKASYGEIGNERIANYAFTSALVPGANYTAPGVSQSRIGNPELSWESTTSVNLGLELDMFRNRLNLGIDFWEKTTTDLLAQVPLPEESGFSSLLQNVGAIENRGIDFSIGGDILRTDKFVWNSNFNISYLENEVTELAGGTAFFNGDYQIAEGEPIGNIFGFENTGIFQYTESNAFTDDGVQLTPNFDGDGNFVDYSLNGAPFSGNVNQLSSNGSVLEGGDIIWADLNGDFNIDPANDRKVIGNGLPEFFGGWSNTFRYGDFTLSTLFDYSLGADIWARWDEDRNDLRSSNQTPNPIFIENAWREEGDVTVWPRLNRVPQLRNRPNSFYVQNGDWIKLRYVRLNYNFPRTFIDKVDWLGALSVNLAVNNVLTWTEYTGYNPELGRRGNPLRVNQDDLRYPNDREIILGLNFQFK</sequence>
<organism evidence="10 11">
    <name type="scientific">Aggregatimonas sangjinii</name>
    <dbReference type="NCBI Taxonomy" id="2583587"/>
    <lineage>
        <taxon>Bacteria</taxon>
        <taxon>Pseudomonadati</taxon>
        <taxon>Bacteroidota</taxon>
        <taxon>Flavobacteriia</taxon>
        <taxon>Flavobacteriales</taxon>
        <taxon>Flavobacteriaceae</taxon>
        <taxon>Aggregatimonas</taxon>
    </lineage>
</organism>
<evidence type="ECO:0000256" key="5">
    <source>
        <dbReference type="ARBA" id="ARBA00023136"/>
    </source>
</evidence>
<dbReference type="Gene3D" id="2.170.130.10">
    <property type="entry name" value="TonB-dependent receptor, plug domain"/>
    <property type="match status" value="1"/>
</dbReference>
<comment type="subcellular location">
    <subcellularLocation>
        <location evidence="1 7">Cell outer membrane</location>
        <topology evidence="1 7">Multi-pass membrane protein</topology>
    </subcellularLocation>
</comment>
<dbReference type="InterPro" id="IPR023996">
    <property type="entry name" value="TonB-dep_OMP_SusC/RagA"/>
</dbReference>
<dbReference type="RefSeq" id="WP_138851891.1">
    <property type="nucleotide sequence ID" value="NZ_CP040710.1"/>
</dbReference>
<gene>
    <name evidence="10" type="ORF">FGM00_05220</name>
</gene>
<dbReference type="Pfam" id="PF13715">
    <property type="entry name" value="CarbopepD_reg_2"/>
    <property type="match status" value="1"/>
</dbReference>
<dbReference type="AlphaFoldDB" id="A0A5B7SQ65"/>
<dbReference type="GO" id="GO:0009279">
    <property type="term" value="C:cell outer membrane"/>
    <property type="evidence" value="ECO:0007669"/>
    <property type="project" value="UniProtKB-SubCell"/>
</dbReference>
<keyword evidence="5 7" id="KW-0472">Membrane</keyword>
<keyword evidence="2 7" id="KW-0813">Transport</keyword>
<dbReference type="InterPro" id="IPR039426">
    <property type="entry name" value="TonB-dep_rcpt-like"/>
</dbReference>
<dbReference type="SUPFAM" id="SSF49464">
    <property type="entry name" value="Carboxypeptidase regulatory domain-like"/>
    <property type="match status" value="1"/>
</dbReference>
<dbReference type="NCBIfam" id="TIGR04056">
    <property type="entry name" value="OMP_RagA_SusC"/>
    <property type="match status" value="1"/>
</dbReference>
<dbReference type="SUPFAM" id="SSF56935">
    <property type="entry name" value="Porins"/>
    <property type="match status" value="1"/>
</dbReference>
<keyword evidence="10" id="KW-0675">Receptor</keyword>
<evidence type="ECO:0000313" key="10">
    <source>
        <dbReference type="EMBL" id="QCW99538.1"/>
    </source>
</evidence>
<accession>A0A5B7SQ65</accession>
<evidence type="ECO:0000256" key="6">
    <source>
        <dbReference type="ARBA" id="ARBA00023237"/>
    </source>
</evidence>
<comment type="similarity">
    <text evidence="7">Belongs to the TonB-dependent receptor family.</text>
</comment>
<evidence type="ECO:0000256" key="1">
    <source>
        <dbReference type="ARBA" id="ARBA00004571"/>
    </source>
</evidence>